<dbReference type="Pfam" id="PF13426">
    <property type="entry name" value="PAS_9"/>
    <property type="match status" value="2"/>
</dbReference>
<dbReference type="Gene3D" id="3.30.450.20">
    <property type="entry name" value="PAS domain"/>
    <property type="match status" value="5"/>
</dbReference>
<evidence type="ECO:0000313" key="19">
    <source>
        <dbReference type="EMBL" id="PKU25800.1"/>
    </source>
</evidence>
<comment type="caution">
    <text evidence="19">The sequence shown here is derived from an EMBL/GenBank/DDBJ whole genome shotgun (WGS) entry which is preliminary data.</text>
</comment>
<dbReference type="InterPro" id="IPR000014">
    <property type="entry name" value="PAS"/>
</dbReference>
<evidence type="ECO:0000256" key="5">
    <source>
        <dbReference type="ARBA" id="ARBA00022553"/>
    </source>
</evidence>
<evidence type="ECO:0000256" key="4">
    <source>
        <dbReference type="ARBA" id="ARBA00022475"/>
    </source>
</evidence>
<accession>A0A2N3PZG5</accession>
<dbReference type="Pfam" id="PF05231">
    <property type="entry name" value="MASE1"/>
    <property type="match status" value="1"/>
</dbReference>
<sequence>MAEVCTSKSAVSVDKARRSAWDSWFGDSLMIAALFVVTGYLGHALTALPTDAPLIWPPSGIALAGALLFGRKAWPGIALGSILLDLCTSPTLGPERSSIGFQGTLLADAGAILLQGYLGAFLVRRFGHFPNALDTEKNVLAFFGLGGAVAALAGTTVACLPLMIGDAAVKEGLVFHALSSWAGGTLGVVLFTPLILAWRSPECTHWMGRRRPISLSLGIAFTATLLLVGYATIRERESYRQDLDDLARNLTGGLEKSVSLYADAVASAQGLAAVNPQLDRSAFTDFTLLIRQRVPGIQALNWAPRIAEDERERYETGANGRADTVAIKQMADGKWIPAPRRTEYFPVTFTVPEAQNKAAIGFDLVSNPSRRAALEKARDTGNLVFTERIALVTGSDGILAFLPVYRNGSPTETVEERREALRGVAFGVFRASDLIANAFGNIETSRVNYWLLDDEAGPDSPSILGTNSESQPAPYRLPSFGLLHNTVALVAQKPLHVGERHWLLQIAPTEAFFVQYRENMAWYVLLAGILFTSLISASVLIGTGRERALLRTAEERAAALKEIGNLNERIRQEAESRFNVIVGTVGEAIIIVDERGRVETFNKAAEQTFGYAAEEVLGREISLLMTDEDAPRMALHLEHLLPKTAQKLAERPREITAKRKNGEVFSAELTVGEASEDERIRYVAFLRDITDRKKIERDLRDSERRFRDLAGSASDWFWETDADYQLTFVSERIGVILGVKAAEVVGLSYFDLGLDDHEEIAKAHRRDVAERKPFRDLIFHVGPEGEARDSKFIRLSGIPIFGDEGLFLGYRGIGADITREMLAERRANLAYQQMADAIESVVDAIAVFDAEDQLVICNKEYKRVFGKPNMPPVPGMTYERLLDAGGQSQIFDTDGLSFTEWKKDRLKQHREASGTPAVVHMSNGRWIQNREYRTSDGGTIGVRTDITDLKRREEELEDLRRRYELILDSAGEGIVGLDRLGSVTFANRTAGTILGIDPDAMNGRPFDTLVLPPENGSLLCQIENTPIITACREGTSRQVGADTFFRPDGSSLPVDYLVAPIMEGSSHVGAVMLFRDATLRIQYERSLAEQQHELERQVAERTAELTQEMEVRRRFEEALRASRERHKRITDSLFEGVIGVDRNGHVIFANPSALRLLQWETAEGDIEGYPLDEIFHLRERSRDIAFEGSPWQKVISENIMLRDDDAQFVTSSGHGLSVAYACSLLPYAEGKHAAIISFRDIEALKQAQREAIQSSRMASVGQLAAGIAHEINTPVQYVGDNLRYVGKSFAKFADLAETGRELAEQVRNNNDAADAASRFDKTFSSAKIPSLTAETQDAIRESLEGVAQIARIVLSMKEFSHPGTSTKTTTDINKALESTMIVSRNEWKHAAEIERNLDSSLPMVVCHAGEMNQVFLNLIVNAAHAIEASGKPLPGRITISTSHTEDHIEIRVADNGTGIPENIRDKIFDPFFTTKEVGKGTGQGLAICRDVVVAKHGGTISVVNRAEGGAEFVVSLPIGGEDPQPEDETE</sequence>
<feature type="domain" description="Histidine kinase" evidence="15">
    <location>
        <begin position="1266"/>
        <end position="1520"/>
    </location>
</feature>
<dbReference type="InterPro" id="IPR003594">
    <property type="entry name" value="HATPase_dom"/>
</dbReference>
<dbReference type="EC" id="2.7.13.3" evidence="3"/>
<feature type="transmembrane region" description="Helical" evidence="14">
    <location>
        <begin position="105"/>
        <end position="127"/>
    </location>
</feature>
<keyword evidence="9" id="KW-0418">Kinase</keyword>
<dbReference type="PANTHER" id="PTHR43065">
    <property type="entry name" value="SENSOR HISTIDINE KINASE"/>
    <property type="match status" value="1"/>
</dbReference>
<evidence type="ECO:0000256" key="10">
    <source>
        <dbReference type="ARBA" id="ARBA00022840"/>
    </source>
</evidence>
<dbReference type="Proteomes" id="UP000233293">
    <property type="component" value="Unassembled WGS sequence"/>
</dbReference>
<dbReference type="EMBL" id="PIUM01000003">
    <property type="protein sequence ID" value="PKU25800.1"/>
    <property type="molecule type" value="Genomic_DNA"/>
</dbReference>
<keyword evidence="6" id="KW-0808">Transferase</keyword>
<dbReference type="Pfam" id="PF02518">
    <property type="entry name" value="HATPase_c"/>
    <property type="match status" value="1"/>
</dbReference>
<dbReference type="NCBIfam" id="TIGR00229">
    <property type="entry name" value="sensory_box"/>
    <property type="match status" value="3"/>
</dbReference>
<dbReference type="SUPFAM" id="SSF55785">
    <property type="entry name" value="PYP-like sensor domain (PAS domain)"/>
    <property type="match status" value="5"/>
</dbReference>
<dbReference type="GO" id="GO:0000160">
    <property type="term" value="P:phosphorelay signal transduction system"/>
    <property type="evidence" value="ECO:0007669"/>
    <property type="project" value="UniProtKB-KW"/>
</dbReference>
<dbReference type="InterPro" id="IPR000700">
    <property type="entry name" value="PAS-assoc_C"/>
</dbReference>
<dbReference type="CDD" id="cd00130">
    <property type="entry name" value="PAS"/>
    <property type="match status" value="4"/>
</dbReference>
<feature type="transmembrane region" description="Helical" evidence="14">
    <location>
        <begin position="520"/>
        <end position="541"/>
    </location>
</feature>
<dbReference type="PROSITE" id="PS50839">
    <property type="entry name" value="CHASE"/>
    <property type="match status" value="1"/>
</dbReference>
<dbReference type="Gene3D" id="3.30.450.350">
    <property type="entry name" value="CHASE domain"/>
    <property type="match status" value="1"/>
</dbReference>
<dbReference type="Pfam" id="PF12860">
    <property type="entry name" value="PAS_7"/>
    <property type="match status" value="1"/>
</dbReference>
<keyword evidence="20" id="KW-1185">Reference proteome</keyword>
<comment type="subcellular location">
    <subcellularLocation>
        <location evidence="2">Cell membrane</location>
        <topology evidence="2">Multi-pass membrane protein</topology>
    </subcellularLocation>
</comment>
<dbReference type="Gene3D" id="1.10.287.130">
    <property type="match status" value="1"/>
</dbReference>
<evidence type="ECO:0000259" key="16">
    <source>
        <dbReference type="PROSITE" id="PS50112"/>
    </source>
</evidence>
<evidence type="ECO:0000313" key="20">
    <source>
        <dbReference type="Proteomes" id="UP000233293"/>
    </source>
</evidence>
<dbReference type="InterPro" id="IPR042240">
    <property type="entry name" value="CHASE_sf"/>
</dbReference>
<dbReference type="InterPro" id="IPR005467">
    <property type="entry name" value="His_kinase_dom"/>
</dbReference>
<feature type="transmembrane region" description="Helical" evidence="14">
    <location>
        <begin position="139"/>
        <end position="162"/>
    </location>
</feature>
<dbReference type="PANTHER" id="PTHR43065:SF46">
    <property type="entry name" value="C4-DICARBOXYLATE TRANSPORT SENSOR PROTEIN DCTB"/>
    <property type="match status" value="1"/>
</dbReference>
<keyword evidence="5" id="KW-0597">Phosphoprotein</keyword>
<evidence type="ECO:0000256" key="13">
    <source>
        <dbReference type="ARBA" id="ARBA00023136"/>
    </source>
</evidence>
<feature type="transmembrane region" description="Helical" evidence="14">
    <location>
        <begin position="24"/>
        <end position="42"/>
    </location>
</feature>
<reference evidence="20" key="1">
    <citation type="submission" date="2017-12" db="EMBL/GenBank/DDBJ databases">
        <title>Draft genome sequence of Telmatospirillum siberiense 26-4b1T, an acidotolerant peatland alphaproteobacterium potentially involved in sulfur cycling.</title>
        <authorList>
            <person name="Hausmann B."/>
            <person name="Pjevac P."/>
            <person name="Schreck K."/>
            <person name="Herbold C.W."/>
            <person name="Daims H."/>
            <person name="Wagner M."/>
            <person name="Pester M."/>
            <person name="Loy A."/>
        </authorList>
    </citation>
    <scope>NUCLEOTIDE SEQUENCE [LARGE SCALE GENOMIC DNA]</scope>
    <source>
        <strain evidence="20">26-4b1</strain>
    </source>
</reference>
<keyword evidence="4" id="KW-1003">Cell membrane</keyword>
<dbReference type="PROSITE" id="PS50112">
    <property type="entry name" value="PAS"/>
    <property type="match status" value="4"/>
</dbReference>
<dbReference type="SMART" id="SM01079">
    <property type="entry name" value="CHASE"/>
    <property type="match status" value="1"/>
</dbReference>
<name>A0A2N3PZG5_9PROT</name>
<evidence type="ECO:0000256" key="9">
    <source>
        <dbReference type="ARBA" id="ARBA00022777"/>
    </source>
</evidence>
<evidence type="ECO:0000259" key="17">
    <source>
        <dbReference type="PROSITE" id="PS50113"/>
    </source>
</evidence>
<keyword evidence="8" id="KW-0547">Nucleotide-binding</keyword>
<protein>
    <recommendedName>
        <fullName evidence="3">histidine kinase</fullName>
        <ecNumber evidence="3">2.7.13.3</ecNumber>
    </recommendedName>
</protein>
<dbReference type="InterPro" id="IPR035965">
    <property type="entry name" value="PAS-like_dom_sf"/>
</dbReference>
<dbReference type="Gene3D" id="3.30.565.10">
    <property type="entry name" value="Histidine kinase-like ATPase, C-terminal domain"/>
    <property type="match status" value="1"/>
</dbReference>
<dbReference type="Pfam" id="PF00989">
    <property type="entry name" value="PAS"/>
    <property type="match status" value="1"/>
</dbReference>
<dbReference type="InterPro" id="IPR013767">
    <property type="entry name" value="PAS_fold"/>
</dbReference>
<evidence type="ECO:0000259" key="15">
    <source>
        <dbReference type="PROSITE" id="PS50109"/>
    </source>
</evidence>
<feature type="domain" description="PAS" evidence="16">
    <location>
        <begin position="1122"/>
        <end position="1163"/>
    </location>
</feature>
<evidence type="ECO:0000256" key="12">
    <source>
        <dbReference type="ARBA" id="ARBA00023012"/>
    </source>
</evidence>
<evidence type="ECO:0000256" key="11">
    <source>
        <dbReference type="ARBA" id="ARBA00022989"/>
    </source>
</evidence>
<keyword evidence="11 14" id="KW-1133">Transmembrane helix</keyword>
<dbReference type="SMART" id="SM00091">
    <property type="entry name" value="PAS"/>
    <property type="match status" value="5"/>
</dbReference>
<evidence type="ECO:0000256" key="7">
    <source>
        <dbReference type="ARBA" id="ARBA00022692"/>
    </source>
</evidence>
<dbReference type="InterPro" id="IPR004358">
    <property type="entry name" value="Sig_transdc_His_kin-like_C"/>
</dbReference>
<evidence type="ECO:0000256" key="6">
    <source>
        <dbReference type="ARBA" id="ARBA00022679"/>
    </source>
</evidence>
<dbReference type="PROSITE" id="PS50113">
    <property type="entry name" value="PAC"/>
    <property type="match status" value="1"/>
</dbReference>
<dbReference type="InterPro" id="IPR006189">
    <property type="entry name" value="CHASE_dom"/>
</dbReference>
<dbReference type="GO" id="GO:0006355">
    <property type="term" value="P:regulation of DNA-templated transcription"/>
    <property type="evidence" value="ECO:0007669"/>
    <property type="project" value="InterPro"/>
</dbReference>
<dbReference type="GO" id="GO:0005524">
    <property type="term" value="F:ATP binding"/>
    <property type="evidence" value="ECO:0007669"/>
    <property type="project" value="UniProtKB-KW"/>
</dbReference>
<feature type="domain" description="PAC" evidence="17">
    <location>
        <begin position="651"/>
        <end position="701"/>
    </location>
</feature>
<keyword evidence="13 14" id="KW-0472">Membrane</keyword>
<dbReference type="OrthoDB" id="9796100at2"/>
<dbReference type="Pfam" id="PF03924">
    <property type="entry name" value="CHASE"/>
    <property type="match status" value="1"/>
</dbReference>
<dbReference type="SUPFAM" id="SSF55874">
    <property type="entry name" value="ATPase domain of HSP90 chaperone/DNA topoisomerase II/histidine kinase"/>
    <property type="match status" value="1"/>
</dbReference>
<feature type="transmembrane region" description="Helical" evidence="14">
    <location>
        <begin position="213"/>
        <end position="233"/>
    </location>
</feature>
<organism evidence="19 20">
    <name type="scientific">Telmatospirillum siberiense</name>
    <dbReference type="NCBI Taxonomy" id="382514"/>
    <lineage>
        <taxon>Bacteria</taxon>
        <taxon>Pseudomonadati</taxon>
        <taxon>Pseudomonadota</taxon>
        <taxon>Alphaproteobacteria</taxon>
        <taxon>Rhodospirillales</taxon>
        <taxon>Rhodospirillaceae</taxon>
        <taxon>Telmatospirillum</taxon>
    </lineage>
</organism>
<feature type="domain" description="PAS" evidence="16">
    <location>
        <begin position="574"/>
        <end position="644"/>
    </location>
</feature>
<dbReference type="PRINTS" id="PR00344">
    <property type="entry name" value="BCTRLSENSOR"/>
</dbReference>
<evidence type="ECO:0000256" key="3">
    <source>
        <dbReference type="ARBA" id="ARBA00012438"/>
    </source>
</evidence>
<evidence type="ECO:0000256" key="1">
    <source>
        <dbReference type="ARBA" id="ARBA00000085"/>
    </source>
</evidence>
<keyword evidence="10" id="KW-0067">ATP-binding</keyword>
<dbReference type="SMART" id="SM00387">
    <property type="entry name" value="HATPase_c"/>
    <property type="match status" value="1"/>
</dbReference>
<dbReference type="SMART" id="SM00086">
    <property type="entry name" value="PAC"/>
    <property type="match status" value="3"/>
</dbReference>
<dbReference type="GO" id="GO:0004673">
    <property type="term" value="F:protein histidine kinase activity"/>
    <property type="evidence" value="ECO:0007669"/>
    <property type="project" value="UniProtKB-EC"/>
</dbReference>
<evidence type="ECO:0000256" key="2">
    <source>
        <dbReference type="ARBA" id="ARBA00004651"/>
    </source>
</evidence>
<feature type="domain" description="CHASE" evidence="18">
    <location>
        <begin position="274"/>
        <end position="442"/>
    </location>
</feature>
<dbReference type="InterPro" id="IPR001610">
    <property type="entry name" value="PAC"/>
</dbReference>
<dbReference type="InterPro" id="IPR036890">
    <property type="entry name" value="HATPase_C_sf"/>
</dbReference>
<keyword evidence="7 14" id="KW-0812">Transmembrane</keyword>
<dbReference type="GO" id="GO:0005886">
    <property type="term" value="C:plasma membrane"/>
    <property type="evidence" value="ECO:0007669"/>
    <property type="project" value="UniProtKB-SubCell"/>
</dbReference>
<feature type="domain" description="PAS" evidence="16">
    <location>
        <begin position="959"/>
        <end position="1015"/>
    </location>
</feature>
<comment type="catalytic activity">
    <reaction evidence="1">
        <text>ATP + protein L-histidine = ADP + protein N-phospho-L-histidine.</text>
        <dbReference type="EC" id="2.7.13.3"/>
    </reaction>
</comment>
<evidence type="ECO:0000256" key="14">
    <source>
        <dbReference type="SAM" id="Phobius"/>
    </source>
</evidence>
<evidence type="ECO:0000259" key="18">
    <source>
        <dbReference type="PROSITE" id="PS50839"/>
    </source>
</evidence>
<dbReference type="InterPro" id="IPR007895">
    <property type="entry name" value="MASE1"/>
</dbReference>
<dbReference type="PROSITE" id="PS50109">
    <property type="entry name" value="HIS_KIN"/>
    <property type="match status" value="1"/>
</dbReference>
<feature type="domain" description="PAS" evidence="16">
    <location>
        <begin position="702"/>
        <end position="771"/>
    </location>
</feature>
<gene>
    <name evidence="19" type="ORF">CWS72_04350</name>
</gene>
<dbReference type="Pfam" id="PF13188">
    <property type="entry name" value="PAS_8"/>
    <property type="match status" value="1"/>
</dbReference>
<dbReference type="RefSeq" id="WP_101249344.1">
    <property type="nucleotide sequence ID" value="NZ_PIUM01000003.1"/>
</dbReference>
<proteinExistence type="predicted"/>
<feature type="transmembrane region" description="Helical" evidence="14">
    <location>
        <begin position="174"/>
        <end position="198"/>
    </location>
</feature>
<keyword evidence="12" id="KW-0902">Two-component regulatory system</keyword>
<evidence type="ECO:0000256" key="8">
    <source>
        <dbReference type="ARBA" id="ARBA00022741"/>
    </source>
</evidence>